<dbReference type="SMART" id="SM00563">
    <property type="entry name" value="PlsC"/>
    <property type="match status" value="1"/>
</dbReference>
<dbReference type="GO" id="GO:0006654">
    <property type="term" value="P:phosphatidic acid biosynthetic process"/>
    <property type="evidence" value="ECO:0007669"/>
    <property type="project" value="TreeGrafter"/>
</dbReference>
<dbReference type="GO" id="GO:0003841">
    <property type="term" value="F:1-acylglycerol-3-phosphate O-acyltransferase activity"/>
    <property type="evidence" value="ECO:0007669"/>
    <property type="project" value="TreeGrafter"/>
</dbReference>
<evidence type="ECO:0000313" key="5">
    <source>
        <dbReference type="EMBL" id="PQA59542.1"/>
    </source>
</evidence>
<proteinExistence type="predicted"/>
<gene>
    <name evidence="5" type="ORF">C5O19_07810</name>
</gene>
<evidence type="ECO:0000256" key="1">
    <source>
        <dbReference type="ARBA" id="ARBA00005189"/>
    </source>
</evidence>
<reference evidence="6" key="1">
    <citation type="submission" date="2018-02" db="EMBL/GenBank/DDBJ databases">
        <title>Genome sequencing of Solimonas sp. HR-BB.</title>
        <authorList>
            <person name="Lee Y."/>
            <person name="Jeon C.O."/>
        </authorList>
    </citation>
    <scope>NUCLEOTIDE SEQUENCE [LARGE SCALE GENOMIC DNA]</scope>
    <source>
        <strain evidence="6">HR-U</strain>
    </source>
</reference>
<evidence type="ECO:0000256" key="3">
    <source>
        <dbReference type="ARBA" id="ARBA00023315"/>
    </source>
</evidence>
<comment type="pathway">
    <text evidence="1">Lipid metabolism.</text>
</comment>
<dbReference type="Proteomes" id="UP000239590">
    <property type="component" value="Unassembled WGS sequence"/>
</dbReference>
<evidence type="ECO:0000313" key="6">
    <source>
        <dbReference type="Proteomes" id="UP000239590"/>
    </source>
</evidence>
<dbReference type="PANTHER" id="PTHR10434:SF9">
    <property type="entry name" value="PHOSPHOLIPID_GLYCEROL ACYLTRANSFERASE DOMAIN-CONTAINING PROTEIN"/>
    <property type="match status" value="1"/>
</dbReference>
<dbReference type="EMBL" id="PTRA01000001">
    <property type="protein sequence ID" value="PQA59542.1"/>
    <property type="molecule type" value="Genomic_DNA"/>
</dbReference>
<name>A0A2S7IPD1_9BACT</name>
<dbReference type="AlphaFoldDB" id="A0A2S7IPD1"/>
<dbReference type="SUPFAM" id="SSF69593">
    <property type="entry name" value="Glycerol-3-phosphate (1)-acyltransferase"/>
    <property type="match status" value="1"/>
</dbReference>
<keyword evidence="3 5" id="KW-0012">Acyltransferase</keyword>
<protein>
    <submittedName>
        <fullName evidence="5">Glycerol acyltransferase</fullName>
    </submittedName>
</protein>
<organism evidence="5 6">
    <name type="scientific">Siphonobacter curvatus</name>
    <dbReference type="NCBI Taxonomy" id="2094562"/>
    <lineage>
        <taxon>Bacteria</taxon>
        <taxon>Pseudomonadati</taxon>
        <taxon>Bacteroidota</taxon>
        <taxon>Cytophagia</taxon>
        <taxon>Cytophagales</taxon>
        <taxon>Cytophagaceae</taxon>
        <taxon>Siphonobacter</taxon>
    </lineage>
</organism>
<dbReference type="RefSeq" id="WP_104711113.1">
    <property type="nucleotide sequence ID" value="NZ_PTRA01000001.1"/>
</dbReference>
<keyword evidence="2 5" id="KW-0808">Transferase</keyword>
<feature type="domain" description="Phospholipid/glycerol acyltransferase" evidence="4">
    <location>
        <begin position="29"/>
        <end position="142"/>
    </location>
</feature>
<dbReference type="Pfam" id="PF01553">
    <property type="entry name" value="Acyltransferase"/>
    <property type="match status" value="1"/>
</dbReference>
<evidence type="ECO:0000259" key="4">
    <source>
        <dbReference type="SMART" id="SM00563"/>
    </source>
</evidence>
<accession>A0A2S7IPD1</accession>
<dbReference type="OrthoDB" id="9796839at2"/>
<evidence type="ECO:0000256" key="2">
    <source>
        <dbReference type="ARBA" id="ARBA00022679"/>
    </source>
</evidence>
<dbReference type="PANTHER" id="PTHR10434">
    <property type="entry name" value="1-ACYL-SN-GLYCEROL-3-PHOSPHATE ACYLTRANSFERASE"/>
    <property type="match status" value="1"/>
</dbReference>
<keyword evidence="6" id="KW-1185">Reference proteome</keyword>
<comment type="caution">
    <text evidence="5">The sequence shown here is derived from an EMBL/GenBank/DDBJ whole genome shotgun (WGS) entry which is preliminary data.</text>
</comment>
<sequence>MFRWLAASLFRLSGWRTAGPSPKALPKFVLMVAPHATSTDFFVGVGARAAIDTWIYYLGKKELFKPAPVAWFMKALGGYPVDRGRTKNFVESVVDLFKSKKEFRICITPEGTRADVTELKTGFYYMALGANVPIVFCAFDYGRKLVYFDEPFWPTGNWEQDKIVMARFFDTVYGTKKSWIRNYLSQS</sequence>
<dbReference type="InterPro" id="IPR002123">
    <property type="entry name" value="Plipid/glycerol_acylTrfase"/>
</dbReference>